<evidence type="ECO:0000313" key="3">
    <source>
        <dbReference type="Proteomes" id="UP000434957"/>
    </source>
</evidence>
<keyword evidence="3" id="KW-1185">Reference proteome</keyword>
<evidence type="ECO:0000256" key="1">
    <source>
        <dbReference type="SAM" id="SignalP"/>
    </source>
</evidence>
<gene>
    <name evidence="2" type="ORF">PR003_g12374</name>
</gene>
<reference evidence="2 3" key="1">
    <citation type="submission" date="2018-08" db="EMBL/GenBank/DDBJ databases">
        <title>Genomic investigation of the strawberry pathogen Phytophthora fragariae indicates pathogenicity is determined by transcriptional variation in three key races.</title>
        <authorList>
            <person name="Adams T.M."/>
            <person name="Armitage A.D."/>
            <person name="Sobczyk M.K."/>
            <person name="Bates H.J."/>
            <person name="Dunwell J.M."/>
            <person name="Nellist C.F."/>
            <person name="Harrison R.J."/>
        </authorList>
    </citation>
    <scope>NUCLEOTIDE SEQUENCE [LARGE SCALE GENOMIC DNA]</scope>
    <source>
        <strain evidence="2 3">SCRP333</strain>
    </source>
</reference>
<keyword evidence="1" id="KW-0732">Signal</keyword>
<evidence type="ECO:0000313" key="2">
    <source>
        <dbReference type="EMBL" id="KAE9336697.1"/>
    </source>
</evidence>
<proteinExistence type="predicted"/>
<protein>
    <recommendedName>
        <fullName evidence="4">Secreted protein</fullName>
    </recommendedName>
</protein>
<comment type="caution">
    <text evidence="2">The sequence shown here is derived from an EMBL/GenBank/DDBJ whole genome shotgun (WGS) entry which is preliminary data.</text>
</comment>
<name>A0A6A4FCR4_9STRA</name>
<dbReference type="EMBL" id="QXFT01000744">
    <property type="protein sequence ID" value="KAE9336697.1"/>
    <property type="molecule type" value="Genomic_DNA"/>
</dbReference>
<feature type="signal peptide" evidence="1">
    <location>
        <begin position="1"/>
        <end position="33"/>
    </location>
</feature>
<accession>A0A6A4FCR4</accession>
<dbReference type="Proteomes" id="UP000434957">
    <property type="component" value="Unassembled WGS sequence"/>
</dbReference>
<sequence length="85" mass="8675">MGLFLVNHAALLVAVVLHRYRLFLSCCSASSSATAPMRSFLLCCSASSSATAPMASIATVSCCSATGSSSATALMPAPITRLQEC</sequence>
<feature type="chain" id="PRO_5025639652" description="Secreted protein" evidence="1">
    <location>
        <begin position="34"/>
        <end position="85"/>
    </location>
</feature>
<evidence type="ECO:0008006" key="4">
    <source>
        <dbReference type="Google" id="ProtNLM"/>
    </source>
</evidence>
<dbReference type="AlphaFoldDB" id="A0A6A4FCR4"/>
<organism evidence="2 3">
    <name type="scientific">Phytophthora rubi</name>
    <dbReference type="NCBI Taxonomy" id="129364"/>
    <lineage>
        <taxon>Eukaryota</taxon>
        <taxon>Sar</taxon>
        <taxon>Stramenopiles</taxon>
        <taxon>Oomycota</taxon>
        <taxon>Peronosporomycetes</taxon>
        <taxon>Peronosporales</taxon>
        <taxon>Peronosporaceae</taxon>
        <taxon>Phytophthora</taxon>
    </lineage>
</organism>